<protein>
    <submittedName>
        <fullName evidence="3">Universal stress protein</fullName>
    </submittedName>
</protein>
<dbReference type="InterPro" id="IPR006015">
    <property type="entry name" value="Universal_stress_UspA"/>
</dbReference>
<accession>A0A9X5B724</accession>
<proteinExistence type="inferred from homology"/>
<gene>
    <name evidence="3" type="ORF">GLW01_15060</name>
</gene>
<evidence type="ECO:0000259" key="2">
    <source>
        <dbReference type="Pfam" id="PF00582"/>
    </source>
</evidence>
<dbReference type="OrthoDB" id="9792500at2"/>
<dbReference type="AlphaFoldDB" id="A0A9X5B724"/>
<reference evidence="3 4" key="1">
    <citation type="submission" date="2019-11" db="EMBL/GenBank/DDBJ databases">
        <title>Genome sequences of 17 halophilic strains isolated from different environments.</title>
        <authorList>
            <person name="Furrow R.E."/>
        </authorList>
    </citation>
    <scope>NUCLEOTIDE SEQUENCE [LARGE SCALE GENOMIC DNA]</scope>
    <source>
        <strain evidence="3 4">22507_15_FS</strain>
    </source>
</reference>
<dbReference type="CDD" id="cd00293">
    <property type="entry name" value="USP-like"/>
    <property type="match status" value="1"/>
</dbReference>
<keyword evidence="4" id="KW-1185">Reference proteome</keyword>
<name>A0A9X5B724_9GAMM</name>
<evidence type="ECO:0000256" key="1">
    <source>
        <dbReference type="ARBA" id="ARBA00008791"/>
    </source>
</evidence>
<evidence type="ECO:0000313" key="3">
    <source>
        <dbReference type="EMBL" id="MYL28109.1"/>
    </source>
</evidence>
<dbReference type="Gene3D" id="3.40.50.620">
    <property type="entry name" value="HUPs"/>
    <property type="match status" value="1"/>
</dbReference>
<dbReference type="RefSeq" id="WP_160899615.1">
    <property type="nucleotide sequence ID" value="NZ_WMEX01000011.1"/>
</dbReference>
<dbReference type="EMBL" id="WMEX01000011">
    <property type="protein sequence ID" value="MYL28109.1"/>
    <property type="molecule type" value="Genomic_DNA"/>
</dbReference>
<dbReference type="PRINTS" id="PR01438">
    <property type="entry name" value="UNVRSLSTRESS"/>
</dbReference>
<evidence type="ECO:0000313" key="4">
    <source>
        <dbReference type="Proteomes" id="UP000460751"/>
    </source>
</evidence>
<organism evidence="3 4">
    <name type="scientific">Vreelandella halophila</name>
    <dbReference type="NCBI Taxonomy" id="86177"/>
    <lineage>
        <taxon>Bacteria</taxon>
        <taxon>Pseudomonadati</taxon>
        <taxon>Pseudomonadota</taxon>
        <taxon>Gammaproteobacteria</taxon>
        <taxon>Oceanospirillales</taxon>
        <taxon>Halomonadaceae</taxon>
        <taxon>Vreelandella</taxon>
    </lineage>
</organism>
<comment type="similarity">
    <text evidence="1">Belongs to the universal stress protein A family.</text>
</comment>
<dbReference type="InterPro" id="IPR006016">
    <property type="entry name" value="UspA"/>
</dbReference>
<dbReference type="PANTHER" id="PTHR46268:SF6">
    <property type="entry name" value="UNIVERSAL STRESS PROTEIN UP12"/>
    <property type="match status" value="1"/>
</dbReference>
<sequence>MYRKILVPVDLAHLDALERALKVASDLGQHYETEICYLSVTQSTPSSVARSPEEYEQKLEAFAKEQANTHGRPVSAKVLVSADPAVELDDKLIHAIDDQGADLVVMGTHHHGKHDIIMPSNGSHVAKETNASIFLVRP</sequence>
<dbReference type="Pfam" id="PF00582">
    <property type="entry name" value="Usp"/>
    <property type="match status" value="1"/>
</dbReference>
<dbReference type="Proteomes" id="UP000460751">
    <property type="component" value="Unassembled WGS sequence"/>
</dbReference>
<feature type="domain" description="UspA" evidence="2">
    <location>
        <begin position="1"/>
        <end position="137"/>
    </location>
</feature>
<dbReference type="InterPro" id="IPR014729">
    <property type="entry name" value="Rossmann-like_a/b/a_fold"/>
</dbReference>
<comment type="caution">
    <text evidence="3">The sequence shown here is derived from an EMBL/GenBank/DDBJ whole genome shotgun (WGS) entry which is preliminary data.</text>
</comment>
<dbReference type="SUPFAM" id="SSF52402">
    <property type="entry name" value="Adenine nucleotide alpha hydrolases-like"/>
    <property type="match status" value="1"/>
</dbReference>
<dbReference type="PANTHER" id="PTHR46268">
    <property type="entry name" value="STRESS RESPONSE PROTEIN NHAX"/>
    <property type="match status" value="1"/>
</dbReference>